<evidence type="ECO:0000259" key="1">
    <source>
        <dbReference type="SMART" id="SM00860"/>
    </source>
</evidence>
<dbReference type="InterPro" id="IPR018958">
    <property type="entry name" value="Knr4/Smi1-like_dom"/>
</dbReference>
<evidence type="ECO:0000313" key="5">
    <source>
        <dbReference type="Proteomes" id="UP000235114"/>
    </source>
</evidence>
<reference evidence="3 5" key="2">
    <citation type="submission" date="2017-12" db="EMBL/GenBank/DDBJ databases">
        <title>Comparative Functional Genomics of Dry Heat Resistant strains isolated from the Viking Spacecraft.</title>
        <authorList>
            <person name="Seuylemezian A."/>
            <person name="Cooper K."/>
            <person name="Vaishampayan P."/>
        </authorList>
    </citation>
    <scope>NUCLEOTIDE SEQUENCE [LARGE SCALE GENOMIC DNA]</scope>
    <source>
        <strain evidence="3 5">ATCC 29669</strain>
    </source>
</reference>
<evidence type="ECO:0000313" key="3">
    <source>
        <dbReference type="EMBL" id="PLS00335.1"/>
    </source>
</evidence>
<dbReference type="Proteomes" id="UP000234951">
    <property type="component" value="Unassembled WGS sequence"/>
</dbReference>
<keyword evidence="5" id="KW-1185">Reference proteome</keyword>
<comment type="caution">
    <text evidence="2">The sequence shown here is derived from an EMBL/GenBank/DDBJ whole genome shotgun (WGS) entry which is preliminary data.</text>
</comment>
<accession>A0A2N5GSD6</accession>
<name>A0A2N5GSD6_9BACI</name>
<dbReference type="Proteomes" id="UP000235114">
    <property type="component" value="Unassembled WGS sequence"/>
</dbReference>
<dbReference type="EMBL" id="PGVD01000012">
    <property type="protein sequence ID" value="PLS00335.1"/>
    <property type="molecule type" value="Genomic_DNA"/>
</dbReference>
<dbReference type="SMART" id="SM00860">
    <property type="entry name" value="SMI1_KNR4"/>
    <property type="match status" value="1"/>
</dbReference>
<dbReference type="RefSeq" id="WP_101575349.1">
    <property type="nucleotide sequence ID" value="NZ_PGVA01000002.1"/>
</dbReference>
<dbReference type="OrthoDB" id="5880263at2"/>
<proteinExistence type="predicted"/>
<gene>
    <name evidence="2" type="ORF">CU635_01205</name>
    <name evidence="3" type="ORF">CVD25_03610</name>
</gene>
<dbReference type="AlphaFoldDB" id="A0A2N5GSD6"/>
<evidence type="ECO:0000313" key="2">
    <source>
        <dbReference type="EMBL" id="PLR86564.1"/>
    </source>
</evidence>
<sequence>MTREELVAFIEENSDIDDFTGGINETEVIRLEDELGVVFPESYKWFLKSYGSGGLFGVEILCCGKSQIPSVISNTERFRKLGLPEEYVVIENCEEFVYCLDTSFISNNECPIISWDRVAGYSGKRANNFHEFLSNRLLEAKENWEEDF</sequence>
<evidence type="ECO:0000313" key="4">
    <source>
        <dbReference type="Proteomes" id="UP000234951"/>
    </source>
</evidence>
<protein>
    <submittedName>
        <fullName evidence="2">SMI1/KNR4 family protein</fullName>
    </submittedName>
</protein>
<dbReference type="Gene3D" id="3.40.1580.10">
    <property type="entry name" value="SMI1/KNR4-like"/>
    <property type="match status" value="1"/>
</dbReference>
<reference evidence="2 4" key="1">
    <citation type="submission" date="2017-11" db="EMBL/GenBank/DDBJ databases">
        <title>Comparitive Functional Genomics of Dry Heat Resistant strains isolated from the Viking Spacecraft.</title>
        <authorList>
            <person name="Seuylemezian A."/>
            <person name="Cooper K."/>
            <person name="Vaishampayan P."/>
        </authorList>
    </citation>
    <scope>NUCLEOTIDE SEQUENCE [LARGE SCALE GENOMIC DNA]</scope>
    <source>
        <strain evidence="2 4">M4.6</strain>
    </source>
</reference>
<dbReference type="Pfam" id="PF14567">
    <property type="entry name" value="SUKH_5"/>
    <property type="match status" value="1"/>
</dbReference>
<organism evidence="2 4">
    <name type="scientific">Bacillus canaveralius</name>
    <dbReference type="NCBI Taxonomy" id="1403243"/>
    <lineage>
        <taxon>Bacteria</taxon>
        <taxon>Bacillati</taxon>
        <taxon>Bacillota</taxon>
        <taxon>Bacilli</taxon>
        <taxon>Bacillales</taxon>
        <taxon>Bacillaceae</taxon>
        <taxon>Bacillus</taxon>
    </lineage>
</organism>
<dbReference type="SUPFAM" id="SSF160631">
    <property type="entry name" value="SMI1/KNR4-like"/>
    <property type="match status" value="1"/>
</dbReference>
<dbReference type="InterPro" id="IPR037883">
    <property type="entry name" value="Knr4/Smi1-like_sf"/>
</dbReference>
<feature type="domain" description="Knr4/Smi1-like" evidence="1">
    <location>
        <begin position="22"/>
        <end position="135"/>
    </location>
</feature>
<dbReference type="EMBL" id="PGVA01000002">
    <property type="protein sequence ID" value="PLR86564.1"/>
    <property type="molecule type" value="Genomic_DNA"/>
</dbReference>